<feature type="transmembrane region" description="Helical" evidence="1">
    <location>
        <begin position="409"/>
        <end position="428"/>
    </location>
</feature>
<dbReference type="CDD" id="cd05240">
    <property type="entry name" value="UDP_G4E_3_SDR_e"/>
    <property type="match status" value="1"/>
</dbReference>
<organism evidence="3 4">
    <name type="scientific">Streptomyces albus (strain ATCC 21838 / DSM 41398 / FERM P-419 / JCM 4703 / NBRC 107858)</name>
    <dbReference type="NCBI Taxonomy" id="1081613"/>
    <lineage>
        <taxon>Bacteria</taxon>
        <taxon>Bacillati</taxon>
        <taxon>Actinomycetota</taxon>
        <taxon>Actinomycetes</taxon>
        <taxon>Kitasatosporales</taxon>
        <taxon>Streptomycetaceae</taxon>
        <taxon>Streptomyces</taxon>
    </lineage>
</organism>
<dbReference type="InterPro" id="IPR036291">
    <property type="entry name" value="NAD(P)-bd_dom_sf"/>
</dbReference>
<proteinExistence type="predicted"/>
<evidence type="ECO:0000313" key="4">
    <source>
        <dbReference type="Proteomes" id="UP000031523"/>
    </source>
</evidence>
<reference evidence="3 4" key="1">
    <citation type="submission" date="2015-01" db="EMBL/GenBank/DDBJ databases">
        <title>Enhanced salinomycin production by adjusting the supply of polyketide extender units in Streptomyce albus DSM 41398.</title>
        <authorList>
            <person name="Lu C."/>
        </authorList>
    </citation>
    <scope>NUCLEOTIDE SEQUENCE [LARGE SCALE GENOMIC DNA]</scope>
    <source>
        <strain evidence="4">ATCC 21838 / DSM 41398 / FERM P-419 / JCM 4703 / NBRC 107858</strain>
    </source>
</reference>
<dbReference type="STRING" id="1888.Salbus254_1867"/>
<keyword evidence="1" id="KW-0472">Membrane</keyword>
<dbReference type="PANTHER" id="PTHR43245">
    <property type="entry name" value="BIFUNCTIONAL POLYMYXIN RESISTANCE PROTEIN ARNA"/>
    <property type="match status" value="1"/>
</dbReference>
<keyword evidence="1" id="KW-0812">Transmembrane</keyword>
<evidence type="ECO:0000259" key="2">
    <source>
        <dbReference type="Pfam" id="PF01370"/>
    </source>
</evidence>
<gene>
    <name evidence="3" type="ORF">SLNWT_2097</name>
</gene>
<evidence type="ECO:0000256" key="1">
    <source>
        <dbReference type="SAM" id="Phobius"/>
    </source>
</evidence>
<dbReference type="Pfam" id="PF01370">
    <property type="entry name" value="Epimerase"/>
    <property type="match status" value="1"/>
</dbReference>
<dbReference type="InterPro" id="IPR050177">
    <property type="entry name" value="Lipid_A_modif_metabolic_enz"/>
</dbReference>
<dbReference type="AlphaFoldDB" id="A0A0B5EJN4"/>
<dbReference type="SUPFAM" id="SSF51735">
    <property type="entry name" value="NAD(P)-binding Rossmann-fold domains"/>
    <property type="match status" value="1"/>
</dbReference>
<protein>
    <submittedName>
        <fullName evidence="3">Putative membrane protein</fullName>
    </submittedName>
</protein>
<dbReference type="EMBL" id="CP010519">
    <property type="protein sequence ID" value="AJE82473.1"/>
    <property type="molecule type" value="Genomic_DNA"/>
</dbReference>
<evidence type="ECO:0000313" key="3">
    <source>
        <dbReference type="EMBL" id="AJE82473.1"/>
    </source>
</evidence>
<name>A0A0B5EJN4_STRA4</name>
<sequence length="438" mass="46925">MGCHSRDSSARRAAGRFRRRLPDITSSVDTAPVVGSMLRRLAACGRMDATWYVRLLRVRTEDNRWRGPLSSPDPQVRAARNIATGEAGRRLTVAVTGAAGGVGAVLVERLAASEEIKQVLAFDERRGECAAAQWHVLDVRDPAIAEKLRGADVVVHLALDLGLDSDPAARTAYNVRGTQTVLTAAAAAGVHRVVLCTSAMVYGALPDNELPLSEDAELRATAEATGVGDLLEVEHLARRAPRAHPGLNVTVVRPATLVGGTDTALTRYFESPRLLVVAGSRPAWQFCHVEDLCSALEYAVLGRAEGELAVGCEGWLEQEEVEELTGIRRMELPSAVALGAAARLHRIGLTPSPAGDLAYTMYPWVVSVGRLHDAGWRPQWTNEEVLTELLEEVAGRHTVAGRRLGRKDATAAGAAGATVALLGAAAVVRRARKARRRI</sequence>
<feature type="domain" description="NAD-dependent epimerase/dehydratase" evidence="2">
    <location>
        <begin position="93"/>
        <end position="300"/>
    </location>
</feature>
<keyword evidence="1" id="KW-1133">Transmembrane helix</keyword>
<dbReference type="Gene3D" id="3.40.50.720">
    <property type="entry name" value="NAD(P)-binding Rossmann-like Domain"/>
    <property type="match status" value="1"/>
</dbReference>
<dbReference type="PANTHER" id="PTHR43245:SF52">
    <property type="entry name" value="NAD-DEPENDENT EPIMERASE_DEHYDRATASE"/>
    <property type="match status" value="1"/>
</dbReference>
<dbReference type="InterPro" id="IPR001509">
    <property type="entry name" value="Epimerase_deHydtase"/>
</dbReference>
<keyword evidence="4" id="KW-1185">Reference proteome</keyword>
<dbReference type="KEGG" id="sals:SLNWT_2097"/>
<dbReference type="Proteomes" id="UP000031523">
    <property type="component" value="Chromosome"/>
</dbReference>
<accession>A0A0B5EJN4</accession>